<dbReference type="EMBL" id="MRCB01000014">
    <property type="protein sequence ID" value="OKH22320.1"/>
    <property type="molecule type" value="Genomic_DNA"/>
</dbReference>
<dbReference type="OrthoDB" id="512115at2"/>
<evidence type="ECO:0008006" key="3">
    <source>
        <dbReference type="Google" id="ProtNLM"/>
    </source>
</evidence>
<dbReference type="AlphaFoldDB" id="A0A1U7HFG4"/>
<evidence type="ECO:0000313" key="1">
    <source>
        <dbReference type="EMBL" id="OKH22320.1"/>
    </source>
</evidence>
<reference evidence="1 2" key="1">
    <citation type="submission" date="2016-11" db="EMBL/GenBank/DDBJ databases">
        <title>Draft Genome Sequences of Nine Cyanobacterial Strains from Diverse Habitats.</title>
        <authorList>
            <person name="Zhu T."/>
            <person name="Hou S."/>
            <person name="Lu X."/>
            <person name="Hess W.R."/>
        </authorList>
    </citation>
    <scope>NUCLEOTIDE SEQUENCE [LARGE SCALE GENOMIC DNA]</scope>
    <source>
        <strain evidence="1 2">NIES-593</strain>
    </source>
</reference>
<keyword evidence="2" id="KW-1185">Reference proteome</keyword>
<proteinExistence type="predicted"/>
<evidence type="ECO:0000313" key="2">
    <source>
        <dbReference type="Proteomes" id="UP000186868"/>
    </source>
</evidence>
<name>A0A1U7HFG4_9CYAN</name>
<dbReference type="RefSeq" id="WP_073599929.1">
    <property type="nucleotide sequence ID" value="NZ_MRCB01000014.1"/>
</dbReference>
<dbReference type="STRING" id="1921803.NIES593_12650"/>
<protein>
    <recommendedName>
        <fullName evidence="3">Peptidase S1</fullName>
    </recommendedName>
</protein>
<accession>A0A1U7HFG4</accession>
<sequence length="155" mass="17144">MPLLNRRYWFPLLIILGAVPAIAQEANFGQLKLASGFDKITAVVSGYTSGSYSLSSIANTDRYRRPCVGYGAPNPDHILVLENDFPKLALQVDSGGKDTTLVIRGPDKNTIRCNFGTNDSQDARIEDSDWKAGRYEIWVGSMKSGQRLNYRLSAQ</sequence>
<comment type="caution">
    <text evidence="1">The sequence shown here is derived from an EMBL/GenBank/DDBJ whole genome shotgun (WGS) entry which is preliminary data.</text>
</comment>
<dbReference type="Proteomes" id="UP000186868">
    <property type="component" value="Unassembled WGS sequence"/>
</dbReference>
<organism evidence="1 2">
    <name type="scientific">Hydrococcus rivularis NIES-593</name>
    <dbReference type="NCBI Taxonomy" id="1921803"/>
    <lineage>
        <taxon>Bacteria</taxon>
        <taxon>Bacillati</taxon>
        <taxon>Cyanobacteriota</taxon>
        <taxon>Cyanophyceae</taxon>
        <taxon>Pleurocapsales</taxon>
        <taxon>Hydrococcaceae</taxon>
        <taxon>Hydrococcus</taxon>
    </lineage>
</organism>
<gene>
    <name evidence="1" type="ORF">NIES593_12650</name>
</gene>